<dbReference type="InterPro" id="IPR036388">
    <property type="entry name" value="WH-like_DNA-bd_sf"/>
</dbReference>
<evidence type="ECO:0000256" key="4">
    <source>
        <dbReference type="ARBA" id="ARBA00022490"/>
    </source>
</evidence>
<sequence length="353" mass="39104">MDLELIEEQNRLTCTQVTEKYNHAANIANEALRRAFILSKPGVSVNSICSSVNTWILEQVKGLKYRESGIAFPCCVTLNNMIQHFCPSKDEDVTLQVNDCLKIELGVHIDGYIATTATTLIINASPSEPVTGKAADATCAAFYASEAALKLIKPGNTSKMIAETLKGIVANFGCSFVSGSMISEQKRFVLDGRKVIALNEESEEEQEEFTIESGDVYSINILVASGESNATHADCKVHVMQRNVHQKYSLKLNTSRQIYKEIDSKFSVFPFAVASLEDVNKARLGLSECLQHNVIIPLPVLNVKRKETVAQFKNTVLVTDSETVNITRKDNIQIPYVHSIYGVEEKFLSIFNQ</sequence>
<dbReference type="Pfam" id="PF00557">
    <property type="entry name" value="Peptidase_M24"/>
    <property type="match status" value="1"/>
</dbReference>
<keyword evidence="9" id="KW-0539">Nucleus</keyword>
<dbReference type="PANTHER" id="PTHR10804">
    <property type="entry name" value="PROTEASE FAMILY M24 METHIONYL AMINOPEPTIDASE, AMINOPEPTIDASE P"/>
    <property type="match status" value="1"/>
</dbReference>
<evidence type="ECO:0000259" key="13">
    <source>
        <dbReference type="Pfam" id="PF00557"/>
    </source>
</evidence>
<evidence type="ECO:0000256" key="11">
    <source>
        <dbReference type="ARBA" id="ARBA00033475"/>
    </source>
</evidence>
<dbReference type="Proteomes" id="UP000281549">
    <property type="component" value="Unassembled WGS sequence"/>
</dbReference>
<dbReference type="SUPFAM" id="SSF55920">
    <property type="entry name" value="Creatinase/aminopeptidase"/>
    <property type="match status" value="1"/>
</dbReference>
<evidence type="ECO:0000256" key="6">
    <source>
        <dbReference type="ARBA" id="ARBA00022723"/>
    </source>
</evidence>
<organism evidence="14 15">
    <name type="scientific">Rozella allomycis (strain CSF55)</name>
    <dbReference type="NCBI Taxonomy" id="988480"/>
    <lineage>
        <taxon>Eukaryota</taxon>
        <taxon>Fungi</taxon>
        <taxon>Fungi incertae sedis</taxon>
        <taxon>Cryptomycota</taxon>
        <taxon>Cryptomycota incertae sedis</taxon>
        <taxon>Rozella</taxon>
    </lineage>
</organism>
<dbReference type="GO" id="GO:0006508">
    <property type="term" value="P:proteolysis"/>
    <property type="evidence" value="ECO:0007669"/>
    <property type="project" value="UniProtKB-KW"/>
</dbReference>
<evidence type="ECO:0000313" key="14">
    <source>
        <dbReference type="EMBL" id="RKP19929.1"/>
    </source>
</evidence>
<evidence type="ECO:0000256" key="2">
    <source>
        <dbReference type="ARBA" id="ARBA00004496"/>
    </source>
</evidence>
<feature type="domain" description="Peptidase M24" evidence="13">
    <location>
        <begin position="19"/>
        <end position="174"/>
    </location>
</feature>
<proteinExistence type="inferred from homology"/>
<keyword evidence="7" id="KW-0378">Hydrolase</keyword>
<keyword evidence="4" id="KW-0963">Cytoplasm</keyword>
<dbReference type="GO" id="GO:0005737">
    <property type="term" value="C:cytoplasm"/>
    <property type="evidence" value="ECO:0007669"/>
    <property type="project" value="UniProtKB-SubCell"/>
</dbReference>
<evidence type="ECO:0000256" key="9">
    <source>
        <dbReference type="ARBA" id="ARBA00023242"/>
    </source>
</evidence>
<name>A0A4V1J010_ROZAC</name>
<dbReference type="SUPFAM" id="SSF46785">
    <property type="entry name" value="Winged helix' DNA-binding domain"/>
    <property type="match status" value="1"/>
</dbReference>
<evidence type="ECO:0000256" key="1">
    <source>
        <dbReference type="ARBA" id="ARBA00004123"/>
    </source>
</evidence>
<dbReference type="InterPro" id="IPR047113">
    <property type="entry name" value="PA2G4/ARX1"/>
</dbReference>
<evidence type="ECO:0000256" key="5">
    <source>
        <dbReference type="ARBA" id="ARBA00022670"/>
    </source>
</evidence>
<dbReference type="Gene3D" id="1.10.10.10">
    <property type="entry name" value="Winged helix-like DNA-binding domain superfamily/Winged helix DNA-binding domain"/>
    <property type="match status" value="1"/>
</dbReference>
<dbReference type="PRINTS" id="PR00599">
    <property type="entry name" value="MAPEPTIDASE"/>
</dbReference>
<evidence type="ECO:0000313" key="15">
    <source>
        <dbReference type="Proteomes" id="UP000281549"/>
    </source>
</evidence>
<evidence type="ECO:0000256" key="3">
    <source>
        <dbReference type="ARBA" id="ARBA00007319"/>
    </source>
</evidence>
<dbReference type="GO" id="GO:0046872">
    <property type="term" value="F:metal ion binding"/>
    <property type="evidence" value="ECO:0007669"/>
    <property type="project" value="UniProtKB-KW"/>
</dbReference>
<dbReference type="GO" id="GO:0004177">
    <property type="term" value="F:aminopeptidase activity"/>
    <property type="evidence" value="ECO:0007669"/>
    <property type="project" value="UniProtKB-KW"/>
</dbReference>
<dbReference type="InterPro" id="IPR036390">
    <property type="entry name" value="WH_DNA-bd_sf"/>
</dbReference>
<dbReference type="FunFam" id="1.10.10.10:FF:000029">
    <property type="entry name" value="Proliferation-associated 2G4, a"/>
    <property type="match status" value="1"/>
</dbReference>
<comment type="similarity">
    <text evidence="3">Belongs to the peptidase M24 family.</text>
</comment>
<evidence type="ECO:0000256" key="8">
    <source>
        <dbReference type="ARBA" id="ARBA00023049"/>
    </source>
</evidence>
<gene>
    <name evidence="14" type="ORF">ROZALSC1DRAFT_28522</name>
</gene>
<accession>A0A4V1J010</accession>
<evidence type="ECO:0000256" key="7">
    <source>
        <dbReference type="ARBA" id="ARBA00022801"/>
    </source>
</evidence>
<protein>
    <recommendedName>
        <fullName evidence="10">Probable metalloprotease ARX1</fullName>
    </recommendedName>
    <alternativeName>
        <fullName evidence="11">Associated with ribosomal export complex protein 1</fullName>
    </alternativeName>
</protein>
<evidence type="ECO:0000256" key="12">
    <source>
        <dbReference type="ARBA" id="ARBA00034680"/>
    </source>
</evidence>
<keyword evidence="8" id="KW-0482">Metalloprotease</keyword>
<keyword evidence="5" id="KW-0645">Protease</keyword>
<keyword evidence="6" id="KW-0479">Metal-binding</keyword>
<evidence type="ECO:0000256" key="10">
    <source>
        <dbReference type="ARBA" id="ARBA00026155"/>
    </source>
</evidence>
<dbReference type="EMBL" id="ML005137">
    <property type="protein sequence ID" value="RKP19929.1"/>
    <property type="molecule type" value="Genomic_DNA"/>
</dbReference>
<dbReference type="GO" id="GO:0005634">
    <property type="term" value="C:nucleus"/>
    <property type="evidence" value="ECO:0007669"/>
    <property type="project" value="UniProtKB-SubCell"/>
</dbReference>
<dbReference type="InterPro" id="IPR001714">
    <property type="entry name" value="Pept_M24_MAP"/>
</dbReference>
<comment type="subcellular location">
    <subcellularLocation>
        <location evidence="2">Cytoplasm</location>
    </subcellularLocation>
    <subcellularLocation>
        <location evidence="1">Nucleus</location>
    </subcellularLocation>
</comment>
<comment type="function">
    <text evidence="12">Probable metalloprotease involved in proper assembly of pre-ribosomal particles during the biogenesis of the 60S ribosomal subunit. Accompanies the pre-60S particles to the cytoplasm.</text>
</comment>
<reference evidence="15" key="1">
    <citation type="journal article" date="2018" name="Nat. Microbiol.">
        <title>Leveraging single-cell genomics to expand the fungal tree of life.</title>
        <authorList>
            <person name="Ahrendt S.R."/>
            <person name="Quandt C.A."/>
            <person name="Ciobanu D."/>
            <person name="Clum A."/>
            <person name="Salamov A."/>
            <person name="Andreopoulos B."/>
            <person name="Cheng J.F."/>
            <person name="Woyke T."/>
            <person name="Pelin A."/>
            <person name="Henrissat B."/>
            <person name="Reynolds N.K."/>
            <person name="Benny G.L."/>
            <person name="Smith M.E."/>
            <person name="James T.Y."/>
            <person name="Grigoriev I.V."/>
        </authorList>
    </citation>
    <scope>NUCLEOTIDE SEQUENCE [LARGE SCALE GENOMIC DNA]</scope>
    <source>
        <strain evidence="15">CSF55</strain>
    </source>
</reference>
<dbReference type="AlphaFoldDB" id="A0A4V1J010"/>
<keyword evidence="14" id="KW-0031">Aminopeptidase</keyword>
<dbReference type="Gene3D" id="3.90.230.10">
    <property type="entry name" value="Creatinase/methionine aminopeptidase superfamily"/>
    <property type="match status" value="1"/>
</dbReference>
<dbReference type="InterPro" id="IPR000994">
    <property type="entry name" value="Pept_M24"/>
</dbReference>
<dbReference type="GO" id="GO:0008237">
    <property type="term" value="F:metallopeptidase activity"/>
    <property type="evidence" value="ECO:0007669"/>
    <property type="project" value="UniProtKB-KW"/>
</dbReference>
<dbReference type="PANTHER" id="PTHR10804:SF102">
    <property type="entry name" value="METALLOPROTEASE ARX1-RELATED"/>
    <property type="match status" value="1"/>
</dbReference>
<dbReference type="InterPro" id="IPR036005">
    <property type="entry name" value="Creatinase/aminopeptidase-like"/>
</dbReference>